<gene>
    <name evidence="1" type="ORF">GGQ57_004741</name>
</gene>
<name>A0ABR6KTG6_9BACT</name>
<proteinExistence type="predicted"/>
<evidence type="ECO:0008006" key="3">
    <source>
        <dbReference type="Google" id="ProtNLM"/>
    </source>
</evidence>
<keyword evidence="2" id="KW-1185">Reference proteome</keyword>
<dbReference type="Proteomes" id="UP000533637">
    <property type="component" value="Unassembled WGS sequence"/>
</dbReference>
<protein>
    <recommendedName>
        <fullName evidence="3">DUF2262 domain-containing protein</fullName>
    </recommendedName>
</protein>
<sequence>MGNGEDKTNVWKFRLTDKIANISQVSIEENTEFWLESMKLWFYGYKTSKDYKVTIWGRKVDFSFSIAPVGMPTDYPPVTAAPQKKKITAPFPPEQRAYVNSLKVKIKELKEHLPELPDEAMEKRYWDYLDRQSFIDNLQCAAVAWDNKEADMIVKCREASEYLARMLPALQAMHLPDELMRDDTKFSLVLARVLQFARIVEENAEKNRIDLPVQLHELIVFIDDFTDRMIEGGNKLFGIERRMTLDEHNASLELDGEALYGDKPIEERLVMLQTLWENRLLSPVDRIEYLEQAIELVKKQNRKRQEIVPCPHEELIKKHLSAIHTYVKELEDEGETVWRRRMAEGMAESLVSWREATGEPPLSVEDFASRIDLQSLHIKTEEQEDGCILYELELYFQDRDDSFAGHIMYALVKNHVVKEITLMG</sequence>
<organism evidence="1 2">
    <name type="scientific">Parabacteroides faecis</name>
    <dbReference type="NCBI Taxonomy" id="1217282"/>
    <lineage>
        <taxon>Bacteria</taxon>
        <taxon>Pseudomonadati</taxon>
        <taxon>Bacteroidota</taxon>
        <taxon>Bacteroidia</taxon>
        <taxon>Bacteroidales</taxon>
        <taxon>Tannerellaceae</taxon>
        <taxon>Parabacteroides</taxon>
    </lineage>
</organism>
<accession>A0ABR6KTG6</accession>
<dbReference type="EMBL" id="JACHOC010000012">
    <property type="protein sequence ID" value="MBB4624796.1"/>
    <property type="molecule type" value="Genomic_DNA"/>
</dbReference>
<comment type="caution">
    <text evidence="1">The sequence shown here is derived from an EMBL/GenBank/DDBJ whole genome shotgun (WGS) entry which is preliminary data.</text>
</comment>
<evidence type="ECO:0000313" key="1">
    <source>
        <dbReference type="EMBL" id="MBB4624796.1"/>
    </source>
</evidence>
<evidence type="ECO:0000313" key="2">
    <source>
        <dbReference type="Proteomes" id="UP000533637"/>
    </source>
</evidence>
<dbReference type="RefSeq" id="WP_183672309.1">
    <property type="nucleotide sequence ID" value="NZ_BMPB01000016.1"/>
</dbReference>
<reference evidence="1 2" key="1">
    <citation type="submission" date="2020-08" db="EMBL/GenBank/DDBJ databases">
        <title>Genomic Encyclopedia of Type Strains, Phase IV (KMG-IV): sequencing the most valuable type-strain genomes for metagenomic binning, comparative biology and taxonomic classification.</title>
        <authorList>
            <person name="Goeker M."/>
        </authorList>
    </citation>
    <scope>NUCLEOTIDE SEQUENCE [LARGE SCALE GENOMIC DNA]</scope>
    <source>
        <strain evidence="1 2">DSM 102983</strain>
    </source>
</reference>